<sequence>MSPRILGACNSQRSSPLRSELRAHRPIFG</sequence>
<dbReference type="AlphaFoldDB" id="A0A5B7IIZ1"/>
<evidence type="ECO:0000256" key="1">
    <source>
        <dbReference type="SAM" id="MobiDB-lite"/>
    </source>
</evidence>
<keyword evidence="3" id="KW-1185">Reference proteome</keyword>
<organism evidence="2 3">
    <name type="scientific">Portunus trituberculatus</name>
    <name type="common">Swimming crab</name>
    <name type="synonym">Neptunus trituberculatus</name>
    <dbReference type="NCBI Taxonomy" id="210409"/>
    <lineage>
        <taxon>Eukaryota</taxon>
        <taxon>Metazoa</taxon>
        <taxon>Ecdysozoa</taxon>
        <taxon>Arthropoda</taxon>
        <taxon>Crustacea</taxon>
        <taxon>Multicrustacea</taxon>
        <taxon>Malacostraca</taxon>
        <taxon>Eumalacostraca</taxon>
        <taxon>Eucarida</taxon>
        <taxon>Decapoda</taxon>
        <taxon>Pleocyemata</taxon>
        <taxon>Brachyura</taxon>
        <taxon>Eubrachyura</taxon>
        <taxon>Portunoidea</taxon>
        <taxon>Portunidae</taxon>
        <taxon>Portuninae</taxon>
        <taxon>Portunus</taxon>
    </lineage>
</organism>
<reference evidence="2 3" key="1">
    <citation type="submission" date="2019-05" db="EMBL/GenBank/DDBJ databases">
        <title>Another draft genome of Portunus trituberculatus and its Hox gene families provides insights of decapod evolution.</title>
        <authorList>
            <person name="Jeong J.-H."/>
            <person name="Song I."/>
            <person name="Kim S."/>
            <person name="Choi T."/>
            <person name="Kim D."/>
            <person name="Ryu S."/>
            <person name="Kim W."/>
        </authorList>
    </citation>
    <scope>NUCLEOTIDE SEQUENCE [LARGE SCALE GENOMIC DNA]</scope>
    <source>
        <tissue evidence="2">Muscle</tissue>
    </source>
</reference>
<accession>A0A5B7IIZ1</accession>
<protein>
    <submittedName>
        <fullName evidence="2">Uncharacterized protein</fullName>
    </submittedName>
</protein>
<proteinExistence type="predicted"/>
<comment type="caution">
    <text evidence="2">The sequence shown here is derived from an EMBL/GenBank/DDBJ whole genome shotgun (WGS) entry which is preliminary data.</text>
</comment>
<dbReference type="Proteomes" id="UP000324222">
    <property type="component" value="Unassembled WGS sequence"/>
</dbReference>
<dbReference type="EMBL" id="VSRR010065461">
    <property type="protein sequence ID" value="MPC84450.1"/>
    <property type="molecule type" value="Genomic_DNA"/>
</dbReference>
<gene>
    <name evidence="2" type="ORF">E2C01_079188</name>
</gene>
<feature type="region of interest" description="Disordered" evidence="1">
    <location>
        <begin position="1"/>
        <end position="29"/>
    </location>
</feature>
<name>A0A5B7IIZ1_PORTR</name>
<evidence type="ECO:0000313" key="2">
    <source>
        <dbReference type="EMBL" id="MPC84450.1"/>
    </source>
</evidence>
<evidence type="ECO:0000313" key="3">
    <source>
        <dbReference type="Proteomes" id="UP000324222"/>
    </source>
</evidence>